<keyword evidence="4" id="KW-1185">Reference proteome</keyword>
<proteinExistence type="inferred from homology"/>
<protein>
    <submittedName>
        <fullName evidence="3">Glycosyltransferase family 2 protein</fullName>
        <ecNumber evidence="3">2.4.-.-</ecNumber>
    </submittedName>
</protein>
<dbReference type="Gene3D" id="3.90.550.10">
    <property type="entry name" value="Spore Coat Polysaccharide Biosynthesis Protein SpsA, Chain A"/>
    <property type="match status" value="1"/>
</dbReference>
<feature type="domain" description="Glycosyltransferase 2-like" evidence="2">
    <location>
        <begin position="7"/>
        <end position="136"/>
    </location>
</feature>
<name>A0ABW9JUV6_9GAMM</name>
<dbReference type="InterPro" id="IPR001173">
    <property type="entry name" value="Glyco_trans_2-like"/>
</dbReference>
<dbReference type="Proteomes" id="UP001632339">
    <property type="component" value="Unassembled WGS sequence"/>
</dbReference>
<comment type="similarity">
    <text evidence="1">Belongs to the glycosyltransferase 2 family. WaaE/KdtX subfamily.</text>
</comment>
<comment type="caution">
    <text evidence="3">The sequence shown here is derived from an EMBL/GenBank/DDBJ whole genome shotgun (WGS) entry which is preliminary data.</text>
</comment>
<dbReference type="EC" id="2.4.-.-" evidence="3"/>
<organism evidence="3 4">
    <name type="scientific">Acinetobacter albensis</name>
    <dbReference type="NCBI Taxonomy" id="1673609"/>
    <lineage>
        <taxon>Bacteria</taxon>
        <taxon>Pseudomonadati</taxon>
        <taxon>Pseudomonadota</taxon>
        <taxon>Gammaproteobacteria</taxon>
        <taxon>Moraxellales</taxon>
        <taxon>Moraxellaceae</taxon>
        <taxon>Acinetobacter</taxon>
    </lineage>
</organism>
<dbReference type="PANTHER" id="PTHR43630:SF2">
    <property type="entry name" value="GLYCOSYLTRANSFERASE"/>
    <property type="match status" value="1"/>
</dbReference>
<evidence type="ECO:0000313" key="4">
    <source>
        <dbReference type="Proteomes" id="UP001632339"/>
    </source>
</evidence>
<keyword evidence="3" id="KW-0808">Transferase</keyword>
<dbReference type="SUPFAM" id="SSF53448">
    <property type="entry name" value="Nucleotide-diphospho-sugar transferases"/>
    <property type="match status" value="1"/>
</dbReference>
<gene>
    <name evidence="3" type="ORF">ACKVE0_11315</name>
</gene>
<dbReference type="CDD" id="cd02511">
    <property type="entry name" value="Beta4Glucosyltransferase"/>
    <property type="match status" value="1"/>
</dbReference>
<dbReference type="InterPro" id="IPR029044">
    <property type="entry name" value="Nucleotide-diphossugar_trans"/>
</dbReference>
<dbReference type="RefSeq" id="WP_409140563.1">
    <property type="nucleotide sequence ID" value="NZ_JBJXCW010000011.1"/>
</dbReference>
<sequence>MMSISCSVYIVTLNCAAWLEDTLNSVADFAEVVILDSGSSDDTYKIAQSFANVRISHQDWQGYAAQKSLALAQCQQAWVLNLDGDEVLSDELKQEIEATIQANHIDALITPINDVFLAVPNSKHTKKHAKVRFFRKSKGQYDLANKVHENVIIEGTSVRASGDIYHYGESSIFVKVEKNNQYSNLKAAEKFQKGKKPSLLKLTLVMPVTFLKSYFIRRSCLNGWRGFVNSMINAFYAFLKEAKLFEQHLQANKNKRDDV</sequence>
<dbReference type="Pfam" id="PF00535">
    <property type="entry name" value="Glycos_transf_2"/>
    <property type="match status" value="1"/>
</dbReference>
<evidence type="ECO:0000313" key="3">
    <source>
        <dbReference type="EMBL" id="MFN0298103.1"/>
    </source>
</evidence>
<dbReference type="PANTHER" id="PTHR43630">
    <property type="entry name" value="POLY-BETA-1,6-N-ACETYL-D-GLUCOSAMINE SYNTHASE"/>
    <property type="match status" value="1"/>
</dbReference>
<dbReference type="GO" id="GO:0016757">
    <property type="term" value="F:glycosyltransferase activity"/>
    <property type="evidence" value="ECO:0007669"/>
    <property type="project" value="UniProtKB-KW"/>
</dbReference>
<keyword evidence="3" id="KW-0328">Glycosyltransferase</keyword>
<reference evidence="3 4" key="1">
    <citation type="submission" date="2024-12" db="EMBL/GenBank/DDBJ databases">
        <title>C001-4G Acinetobacter sp. assembled genome.</title>
        <authorList>
            <person name="D'Arcy K."/>
            <person name="Kingdon A.D.H."/>
            <person name="Breen A."/>
            <person name="Mckeown C."/>
            <person name="Allman E."/>
            <person name="Sharma P."/>
            <person name="Mcleman A."/>
            <person name="Roberts A.P."/>
        </authorList>
    </citation>
    <scope>NUCLEOTIDE SEQUENCE [LARGE SCALE GENOMIC DNA]</scope>
    <source>
        <strain evidence="3 4">C1-4G</strain>
    </source>
</reference>
<accession>A0ABW9JUV6</accession>
<dbReference type="EMBL" id="JBJXCW010000011">
    <property type="protein sequence ID" value="MFN0298103.1"/>
    <property type="molecule type" value="Genomic_DNA"/>
</dbReference>
<evidence type="ECO:0000259" key="2">
    <source>
        <dbReference type="Pfam" id="PF00535"/>
    </source>
</evidence>
<evidence type="ECO:0000256" key="1">
    <source>
        <dbReference type="ARBA" id="ARBA00038494"/>
    </source>
</evidence>